<dbReference type="Proteomes" id="UP000324897">
    <property type="component" value="Chromosome 6"/>
</dbReference>
<comment type="caution">
    <text evidence="1">The sequence shown here is derived from an EMBL/GenBank/DDBJ whole genome shotgun (WGS) entry which is preliminary data.</text>
</comment>
<dbReference type="Gramene" id="TVU50926">
    <property type="protein sequence ID" value="TVU50926"/>
    <property type="gene ID" value="EJB05_02323"/>
</dbReference>
<dbReference type="EMBL" id="RWGY01000002">
    <property type="protein sequence ID" value="TVU50926.1"/>
    <property type="molecule type" value="Genomic_DNA"/>
</dbReference>
<sequence>MRRASCYRTCFPTSLALTSVPAVFFVAGSCSNPRSSSHRCRLVSALPIVMDGPHQGGCSADDLSIDSRFLISWIKKMDLNWPDGPLLLMVVAPDPATNDLHDLIENNPAGCPNSTHNGVYRDIYNDLG</sequence>
<reference evidence="1 2" key="1">
    <citation type="journal article" date="2019" name="Sci. Rep.">
        <title>A high-quality genome of Eragrostis curvula grass provides insights into Poaceae evolution and supports new strategies to enhance forage quality.</title>
        <authorList>
            <person name="Carballo J."/>
            <person name="Santos B.A.C.M."/>
            <person name="Zappacosta D."/>
            <person name="Garbus I."/>
            <person name="Selva J.P."/>
            <person name="Gallo C.A."/>
            <person name="Diaz A."/>
            <person name="Albertini E."/>
            <person name="Caccamo M."/>
            <person name="Echenique V."/>
        </authorList>
    </citation>
    <scope>NUCLEOTIDE SEQUENCE [LARGE SCALE GENOMIC DNA]</scope>
    <source>
        <strain evidence="2">cv. Victoria</strain>
        <tissue evidence="1">Leaf</tissue>
    </source>
</reference>
<gene>
    <name evidence="1" type="ORF">EJB05_02323</name>
</gene>
<keyword evidence="2" id="KW-1185">Reference proteome</keyword>
<evidence type="ECO:0000313" key="1">
    <source>
        <dbReference type="EMBL" id="TVU50926.1"/>
    </source>
</evidence>
<dbReference type="AlphaFoldDB" id="A0A5J9WSS8"/>
<proteinExistence type="predicted"/>
<protein>
    <submittedName>
        <fullName evidence="1">Uncharacterized protein</fullName>
    </submittedName>
</protein>
<evidence type="ECO:0000313" key="2">
    <source>
        <dbReference type="Proteomes" id="UP000324897"/>
    </source>
</evidence>
<dbReference type="PROSITE" id="PS51257">
    <property type="entry name" value="PROKAR_LIPOPROTEIN"/>
    <property type="match status" value="1"/>
</dbReference>
<organism evidence="1 2">
    <name type="scientific">Eragrostis curvula</name>
    <name type="common">weeping love grass</name>
    <dbReference type="NCBI Taxonomy" id="38414"/>
    <lineage>
        <taxon>Eukaryota</taxon>
        <taxon>Viridiplantae</taxon>
        <taxon>Streptophyta</taxon>
        <taxon>Embryophyta</taxon>
        <taxon>Tracheophyta</taxon>
        <taxon>Spermatophyta</taxon>
        <taxon>Magnoliopsida</taxon>
        <taxon>Liliopsida</taxon>
        <taxon>Poales</taxon>
        <taxon>Poaceae</taxon>
        <taxon>PACMAD clade</taxon>
        <taxon>Chloridoideae</taxon>
        <taxon>Eragrostideae</taxon>
        <taxon>Eragrostidinae</taxon>
        <taxon>Eragrostis</taxon>
    </lineage>
</organism>
<name>A0A5J9WSS8_9POAL</name>
<feature type="non-terminal residue" evidence="1">
    <location>
        <position position="1"/>
    </location>
</feature>
<accession>A0A5J9WSS8</accession>